<keyword evidence="6 13" id="KW-0862">Zinc</keyword>
<reference evidence="15" key="2">
    <citation type="submission" date="2024-06" db="EMBL/GenBank/DDBJ databases">
        <authorList>
            <person name="Petrova K.O."/>
            <person name="Toshchakov S.V."/>
            <person name="Boltjanskaja Y.V."/>
            <person name="Kevbrin V."/>
        </authorList>
    </citation>
    <scope>NUCLEOTIDE SEQUENCE</scope>
    <source>
        <strain evidence="15">Z-910T</strain>
    </source>
</reference>
<name>A0AAU7VLV1_9FIRM</name>
<organism evidence="15">
    <name type="scientific">Proteinivorax tanatarense</name>
    <dbReference type="NCBI Taxonomy" id="1260629"/>
    <lineage>
        <taxon>Bacteria</taxon>
        <taxon>Bacillati</taxon>
        <taxon>Bacillota</taxon>
        <taxon>Clostridia</taxon>
        <taxon>Eubacteriales</taxon>
        <taxon>Proteinivoracaceae</taxon>
        <taxon>Proteinivorax</taxon>
    </lineage>
</organism>
<keyword evidence="5" id="KW-0378">Hydrolase</keyword>
<dbReference type="InterPro" id="IPR020588">
    <property type="entry name" value="RecA_ATP-bd"/>
</dbReference>
<keyword evidence="3 11" id="KW-0227">DNA damage</keyword>
<evidence type="ECO:0000256" key="2">
    <source>
        <dbReference type="ARBA" id="ARBA00022741"/>
    </source>
</evidence>
<dbReference type="PRINTS" id="PR01874">
    <property type="entry name" value="DNAREPAIRADA"/>
</dbReference>
<dbReference type="InterPro" id="IPR020568">
    <property type="entry name" value="Ribosomal_Su5_D2-typ_SF"/>
</dbReference>
<dbReference type="InterPro" id="IPR004504">
    <property type="entry name" value="DNA_repair_RadA"/>
</dbReference>
<dbReference type="SUPFAM" id="SSF54211">
    <property type="entry name" value="Ribosomal protein S5 domain 2-like"/>
    <property type="match status" value="1"/>
</dbReference>
<evidence type="ECO:0000256" key="3">
    <source>
        <dbReference type="ARBA" id="ARBA00022763"/>
    </source>
</evidence>
<keyword evidence="10 11" id="KW-0234">DNA repair</keyword>
<dbReference type="FunFam" id="3.40.50.300:FF:000050">
    <property type="entry name" value="DNA repair protein RadA"/>
    <property type="match status" value="1"/>
</dbReference>
<reference evidence="15" key="1">
    <citation type="journal article" date="2013" name="Extremophiles">
        <title>Proteinivorax tanatarense gen. nov., sp. nov., an anaerobic, haloalkaliphilic, proteolytic bacterium isolated from a decaying algal bloom, and proposal of Proteinivoraceae fam. nov.</title>
        <authorList>
            <person name="Kevbrin V."/>
            <person name="Boltyanskaya Y."/>
            <person name="Zhilina T."/>
            <person name="Kolganova T."/>
            <person name="Lavrentjeva E."/>
            <person name="Kuznetsov B."/>
        </authorList>
    </citation>
    <scope>NUCLEOTIDE SEQUENCE</scope>
    <source>
        <strain evidence="15">Z-910T</strain>
    </source>
</reference>
<dbReference type="Gene3D" id="3.30.230.10">
    <property type="match status" value="1"/>
</dbReference>
<dbReference type="Pfam" id="PF18073">
    <property type="entry name" value="Zn_ribbon_LapB"/>
    <property type="match status" value="1"/>
</dbReference>
<comment type="function">
    <text evidence="11">Plays a role in repairing double-strand DNA breaks, probably involving stabilizing or processing branched DNA or blocked replication forks.</text>
</comment>
<dbReference type="HAMAP" id="MF_01498">
    <property type="entry name" value="RadA_bact"/>
    <property type="match status" value="1"/>
</dbReference>
<dbReference type="InterPro" id="IPR041166">
    <property type="entry name" value="Rubredoxin_2"/>
</dbReference>
<sequence length="451" mass="49456">MAKKKTYFMCQECGHESIKWVGKCPGCHQFNTMVEEIKTKNDNSHLNLSKDIKIYNINTIASDEKSRIKTGSTELDRVLGGGLVAGSLVLLGGDPGIGKSTLLLQSAHSISERKKTYYLSGEESPQQIKLRASRLGVSSKNLYVLSETDIDMLTHLVEREPPQVLIVDSIQTVFKSSLESAPGSVAQVRECTNTLMKLAKKSGIPIFIVGHVTKEGGIAGPRVLEHMVDTVLYFEGDRHQSFRILRGVKNRFGSTNEIGVYEMVQEGLREVLNPSELFLSQRPIEGPGSIATASMEGTRPILVEIQGLITATNFSTPRRMTNGVDYNRVSLLMAVLEKRVGLFLNNHDAFVNVAGGVKIEEPAVDLAISLAIASSFKEKPINKHWLAIGEVGLTGEVRSVNQIDQRLKEGQKLGFDKALIPHNKNIPDLDGIKVYPIKTVQEGINIVLGGD</sequence>
<dbReference type="SMART" id="SM00382">
    <property type="entry name" value="AAA"/>
    <property type="match status" value="1"/>
</dbReference>
<evidence type="ECO:0000313" key="15">
    <source>
        <dbReference type="EMBL" id="XBX75033.1"/>
    </source>
</evidence>
<evidence type="ECO:0000256" key="5">
    <source>
        <dbReference type="ARBA" id="ARBA00022801"/>
    </source>
</evidence>
<dbReference type="CDD" id="cd01121">
    <property type="entry name" value="RadA_SMS_N"/>
    <property type="match status" value="1"/>
</dbReference>
<dbReference type="InterPro" id="IPR014721">
    <property type="entry name" value="Ribsml_uS5_D2-typ_fold_subgr"/>
</dbReference>
<dbReference type="AlphaFoldDB" id="A0AAU7VLV1"/>
<dbReference type="GO" id="GO:0005829">
    <property type="term" value="C:cytosol"/>
    <property type="evidence" value="ECO:0007669"/>
    <property type="project" value="TreeGrafter"/>
</dbReference>
<dbReference type="GO" id="GO:0016787">
    <property type="term" value="F:hydrolase activity"/>
    <property type="evidence" value="ECO:0007669"/>
    <property type="project" value="UniProtKB-KW"/>
</dbReference>
<dbReference type="NCBIfam" id="TIGR00416">
    <property type="entry name" value="sms"/>
    <property type="match status" value="1"/>
</dbReference>
<keyword evidence="9 11" id="KW-0238">DNA-binding</keyword>
<dbReference type="Pfam" id="PF13481">
    <property type="entry name" value="AAA_25"/>
    <property type="match status" value="1"/>
</dbReference>
<feature type="domain" description="RecA family profile 1" evidence="14">
    <location>
        <begin position="64"/>
        <end position="212"/>
    </location>
</feature>
<feature type="region of interest" description="Lon-protease-like" evidence="11">
    <location>
        <begin position="348"/>
        <end position="451"/>
    </location>
</feature>
<keyword evidence="1 11" id="KW-0479">Metal-binding</keyword>
<comment type="domain">
    <text evidence="11">The middle region has homology to RecA with ATPase motifs including the RadA KNRFG motif, while the C-terminus is homologous to Lon protease.</text>
</comment>
<dbReference type="GO" id="GO:0005524">
    <property type="term" value="F:ATP binding"/>
    <property type="evidence" value="ECO:0007669"/>
    <property type="project" value="UniProtKB-UniRule"/>
</dbReference>
<evidence type="ECO:0000256" key="4">
    <source>
        <dbReference type="ARBA" id="ARBA00022771"/>
    </source>
</evidence>
<proteinExistence type="inferred from homology"/>
<dbReference type="GO" id="GO:0000725">
    <property type="term" value="P:recombinational repair"/>
    <property type="evidence" value="ECO:0007669"/>
    <property type="project" value="UniProtKB-UniRule"/>
</dbReference>
<dbReference type="GO" id="GO:0140664">
    <property type="term" value="F:ATP-dependent DNA damage sensor activity"/>
    <property type="evidence" value="ECO:0007669"/>
    <property type="project" value="InterPro"/>
</dbReference>
<accession>A0AAU7VLV1</accession>
<evidence type="ECO:0000256" key="8">
    <source>
        <dbReference type="ARBA" id="ARBA00023016"/>
    </source>
</evidence>
<protein>
    <recommendedName>
        <fullName evidence="11 12">DNA repair protein RadA</fullName>
    </recommendedName>
</protein>
<comment type="similarity">
    <text evidence="11 13">Belongs to the RecA family. RadA subfamily.</text>
</comment>
<dbReference type="EMBL" id="CP158367">
    <property type="protein sequence ID" value="XBX75033.1"/>
    <property type="molecule type" value="Genomic_DNA"/>
</dbReference>
<evidence type="ECO:0000256" key="10">
    <source>
        <dbReference type="ARBA" id="ARBA00023204"/>
    </source>
</evidence>
<feature type="short sequence motif" description="RadA KNRFG motif" evidence="11">
    <location>
        <begin position="249"/>
        <end position="253"/>
    </location>
</feature>
<keyword evidence="2 11" id="KW-0547">Nucleotide-binding</keyword>
<dbReference type="InterPro" id="IPR027417">
    <property type="entry name" value="P-loop_NTPase"/>
</dbReference>
<dbReference type="RefSeq" id="WP_350343780.1">
    <property type="nucleotide sequence ID" value="NZ_CP158367.1"/>
</dbReference>
<dbReference type="InterPro" id="IPR003593">
    <property type="entry name" value="AAA+_ATPase"/>
</dbReference>
<evidence type="ECO:0000256" key="9">
    <source>
        <dbReference type="ARBA" id="ARBA00023125"/>
    </source>
</evidence>
<evidence type="ECO:0000256" key="7">
    <source>
        <dbReference type="ARBA" id="ARBA00022840"/>
    </source>
</evidence>
<dbReference type="SUPFAM" id="SSF52540">
    <property type="entry name" value="P-loop containing nucleoside triphosphate hydrolases"/>
    <property type="match status" value="1"/>
</dbReference>
<evidence type="ECO:0000256" key="11">
    <source>
        <dbReference type="HAMAP-Rule" id="MF_01498"/>
    </source>
</evidence>
<evidence type="ECO:0000256" key="1">
    <source>
        <dbReference type="ARBA" id="ARBA00022723"/>
    </source>
</evidence>
<keyword evidence="8 11" id="KW-0346">Stress response</keyword>
<dbReference type="PANTHER" id="PTHR32472:SF10">
    <property type="entry name" value="DNA REPAIR PROTEIN RADA-LIKE PROTEIN"/>
    <property type="match status" value="1"/>
</dbReference>
<dbReference type="Gene3D" id="3.40.50.300">
    <property type="entry name" value="P-loop containing nucleotide triphosphate hydrolases"/>
    <property type="match status" value="1"/>
</dbReference>
<feature type="binding site" evidence="11">
    <location>
        <begin position="93"/>
        <end position="100"/>
    </location>
    <ligand>
        <name>ATP</name>
        <dbReference type="ChEBI" id="CHEBI:30616"/>
    </ligand>
</feature>
<comment type="function">
    <text evidence="13">DNA-dependent ATPase involved in processing of recombination intermediates, plays a role in repairing DNA breaks. Stimulates the branch migration of RecA-mediated strand transfer reactions, allowing the 3' invading strand to extend heteroduplex DNA faster. Binds ssDNA in the presence of ADP but not other nucleotides, has ATPase activity that is stimulated by ssDNA and various branched DNA structures, but inhibited by SSB. Does not have RecA's homology-searching function.</text>
</comment>
<evidence type="ECO:0000259" key="14">
    <source>
        <dbReference type="PROSITE" id="PS50162"/>
    </source>
</evidence>
<dbReference type="GO" id="GO:0008270">
    <property type="term" value="F:zinc ion binding"/>
    <property type="evidence" value="ECO:0007669"/>
    <property type="project" value="UniProtKB-KW"/>
</dbReference>
<dbReference type="Pfam" id="PF13541">
    <property type="entry name" value="ChlI"/>
    <property type="match status" value="1"/>
</dbReference>
<evidence type="ECO:0000256" key="13">
    <source>
        <dbReference type="RuleBase" id="RU003555"/>
    </source>
</evidence>
<dbReference type="PANTHER" id="PTHR32472">
    <property type="entry name" value="DNA REPAIR PROTEIN RADA"/>
    <property type="match status" value="1"/>
</dbReference>
<gene>
    <name evidence="11 15" type="primary">radA</name>
    <name evidence="15" type="ORF">PRVXT_000133</name>
</gene>
<keyword evidence="7 11" id="KW-0067">ATP-binding</keyword>
<dbReference type="GO" id="GO:0003684">
    <property type="term" value="F:damaged DNA binding"/>
    <property type="evidence" value="ECO:0007669"/>
    <property type="project" value="InterPro"/>
</dbReference>
<evidence type="ECO:0000256" key="6">
    <source>
        <dbReference type="ARBA" id="ARBA00022833"/>
    </source>
</evidence>
<evidence type="ECO:0000256" key="12">
    <source>
        <dbReference type="NCBIfam" id="TIGR00416"/>
    </source>
</evidence>
<keyword evidence="4 13" id="KW-0863">Zinc-finger</keyword>
<dbReference type="PROSITE" id="PS50162">
    <property type="entry name" value="RECA_2"/>
    <property type="match status" value="1"/>
</dbReference>